<dbReference type="Proteomes" id="UP000625735">
    <property type="component" value="Unassembled WGS sequence"/>
</dbReference>
<accession>A0A917D919</accession>
<dbReference type="AlphaFoldDB" id="A0A917D919"/>
<dbReference type="NCBIfam" id="TIGR00552">
    <property type="entry name" value="nadE"/>
    <property type="match status" value="1"/>
</dbReference>
<evidence type="ECO:0000256" key="3">
    <source>
        <dbReference type="ARBA" id="ARBA00022741"/>
    </source>
</evidence>
<dbReference type="InterPro" id="IPR003694">
    <property type="entry name" value="NAD_synthase"/>
</dbReference>
<evidence type="ECO:0000313" key="9">
    <source>
        <dbReference type="EMBL" id="GGD13593.1"/>
    </source>
</evidence>
<dbReference type="EMBL" id="BMFG01000001">
    <property type="protein sequence ID" value="GGD13593.1"/>
    <property type="molecule type" value="Genomic_DNA"/>
</dbReference>
<evidence type="ECO:0000256" key="5">
    <source>
        <dbReference type="ARBA" id="ARBA00023027"/>
    </source>
</evidence>
<sequence length="271" mass="30188">MTPKNTLAIEKINNFIVNWLKDYALNAKVNGFVVGVSGGIDSAVTSTLCAQTGLKTLCLELPIHQAQSHVDRKREHIQQLKNRFPNVESLNVDLTNSFETFKKCLPDYESHPQQALTLANTRARLRMTTLYYFAGIHGLLVAGTGNKVEDFGVGFYTKYGDGGVDLSPIADLMKSEVYKLGAFLKVPNSILVAQPTDGLFGDSRTDEDQLGASYDELEWAMNKEAEGKLATDFSGREKEVFTIFKRLNSANQHKMRPIPVCEIPNEIKFSY</sequence>
<gene>
    <name evidence="9" type="primary">nadE</name>
    <name evidence="9" type="ORF">GCM10011343_00840</name>
</gene>
<dbReference type="InterPro" id="IPR014729">
    <property type="entry name" value="Rossmann-like_a/b/a_fold"/>
</dbReference>
<dbReference type="GO" id="GO:0004359">
    <property type="term" value="F:glutaminase activity"/>
    <property type="evidence" value="ECO:0007669"/>
    <property type="project" value="InterPro"/>
</dbReference>
<dbReference type="GO" id="GO:0003952">
    <property type="term" value="F:NAD+ synthase (glutamine-hydrolyzing) activity"/>
    <property type="evidence" value="ECO:0007669"/>
    <property type="project" value="InterPro"/>
</dbReference>
<evidence type="ECO:0000313" key="10">
    <source>
        <dbReference type="Proteomes" id="UP000625735"/>
    </source>
</evidence>
<name>A0A917D919_9FLAO</name>
<reference evidence="9" key="2">
    <citation type="submission" date="2020-09" db="EMBL/GenBank/DDBJ databases">
        <authorList>
            <person name="Sun Q."/>
            <person name="Zhou Y."/>
        </authorList>
    </citation>
    <scope>NUCLEOTIDE SEQUENCE</scope>
    <source>
        <strain evidence="9">CGMCC 1.12506</strain>
    </source>
</reference>
<dbReference type="RefSeq" id="WP_188360526.1">
    <property type="nucleotide sequence ID" value="NZ_BMFG01000001.1"/>
</dbReference>
<dbReference type="GO" id="GO:0009435">
    <property type="term" value="P:NAD+ biosynthetic process"/>
    <property type="evidence" value="ECO:0007669"/>
    <property type="project" value="InterPro"/>
</dbReference>
<keyword evidence="4 6" id="KW-0067">ATP-binding</keyword>
<evidence type="ECO:0000256" key="1">
    <source>
        <dbReference type="ARBA" id="ARBA00004790"/>
    </source>
</evidence>
<keyword evidence="3 6" id="KW-0547">Nucleotide-binding</keyword>
<keyword evidence="2 6" id="KW-0436">Ligase</keyword>
<dbReference type="InterPro" id="IPR022310">
    <property type="entry name" value="NAD/GMP_synthase"/>
</dbReference>
<comment type="similarity">
    <text evidence="6">Belongs to the NAD synthetase family.</text>
</comment>
<comment type="catalytic activity">
    <reaction evidence="7">
        <text>deamido-NAD(+) + NH4(+) + ATP = AMP + diphosphate + NAD(+) + H(+)</text>
        <dbReference type="Rhea" id="RHEA:21188"/>
        <dbReference type="ChEBI" id="CHEBI:15378"/>
        <dbReference type="ChEBI" id="CHEBI:28938"/>
        <dbReference type="ChEBI" id="CHEBI:30616"/>
        <dbReference type="ChEBI" id="CHEBI:33019"/>
        <dbReference type="ChEBI" id="CHEBI:57540"/>
        <dbReference type="ChEBI" id="CHEBI:58437"/>
        <dbReference type="ChEBI" id="CHEBI:456215"/>
        <dbReference type="EC" id="6.3.1.5"/>
    </reaction>
</comment>
<evidence type="ECO:0000256" key="4">
    <source>
        <dbReference type="ARBA" id="ARBA00022840"/>
    </source>
</evidence>
<dbReference type="SUPFAM" id="SSF52402">
    <property type="entry name" value="Adenine nucleotide alpha hydrolases-like"/>
    <property type="match status" value="1"/>
</dbReference>
<dbReference type="PANTHER" id="PTHR23090:SF9">
    <property type="entry name" value="GLUTAMINE-DEPENDENT NAD(+) SYNTHETASE"/>
    <property type="match status" value="1"/>
</dbReference>
<dbReference type="CDD" id="cd00553">
    <property type="entry name" value="NAD_synthase"/>
    <property type="match status" value="1"/>
</dbReference>
<evidence type="ECO:0000259" key="8">
    <source>
        <dbReference type="Pfam" id="PF02540"/>
    </source>
</evidence>
<dbReference type="Gene3D" id="3.40.50.620">
    <property type="entry name" value="HUPs"/>
    <property type="match status" value="1"/>
</dbReference>
<evidence type="ECO:0000256" key="2">
    <source>
        <dbReference type="ARBA" id="ARBA00022598"/>
    </source>
</evidence>
<feature type="domain" description="NAD/GMP synthase" evidence="8">
    <location>
        <begin position="15"/>
        <end position="256"/>
    </location>
</feature>
<organism evidence="9 10">
    <name type="scientific">Flavobacterium orientale</name>
    <dbReference type="NCBI Taxonomy" id="1756020"/>
    <lineage>
        <taxon>Bacteria</taxon>
        <taxon>Pseudomonadati</taxon>
        <taxon>Bacteroidota</taxon>
        <taxon>Flavobacteriia</taxon>
        <taxon>Flavobacteriales</taxon>
        <taxon>Flavobacteriaceae</taxon>
        <taxon>Flavobacterium</taxon>
    </lineage>
</organism>
<keyword evidence="5 6" id="KW-0520">NAD</keyword>
<comment type="pathway">
    <text evidence="1">Cofactor biosynthesis; NAD(+) biosynthesis.</text>
</comment>
<dbReference type="Pfam" id="PF02540">
    <property type="entry name" value="NAD_synthase"/>
    <property type="match status" value="1"/>
</dbReference>
<dbReference type="GO" id="GO:0008795">
    <property type="term" value="F:NAD+ synthase activity"/>
    <property type="evidence" value="ECO:0007669"/>
    <property type="project" value="UniProtKB-EC"/>
</dbReference>
<evidence type="ECO:0000256" key="6">
    <source>
        <dbReference type="RuleBase" id="RU003811"/>
    </source>
</evidence>
<dbReference type="EC" id="6.3.1.5" evidence="7"/>
<proteinExistence type="inferred from homology"/>
<evidence type="ECO:0000256" key="7">
    <source>
        <dbReference type="RuleBase" id="RU003812"/>
    </source>
</evidence>
<dbReference type="PANTHER" id="PTHR23090">
    <property type="entry name" value="NH 3 /GLUTAMINE-DEPENDENT NAD + SYNTHETASE"/>
    <property type="match status" value="1"/>
</dbReference>
<protein>
    <recommendedName>
        <fullName evidence="7">NH(3)-dependent NAD(+) synthetase</fullName>
        <ecNumber evidence="7">6.3.1.5</ecNumber>
    </recommendedName>
</protein>
<comment type="caution">
    <text evidence="9">The sequence shown here is derived from an EMBL/GenBank/DDBJ whole genome shotgun (WGS) entry which is preliminary data.</text>
</comment>
<keyword evidence="10" id="KW-1185">Reference proteome</keyword>
<dbReference type="GO" id="GO:0005737">
    <property type="term" value="C:cytoplasm"/>
    <property type="evidence" value="ECO:0007669"/>
    <property type="project" value="InterPro"/>
</dbReference>
<reference evidence="9" key="1">
    <citation type="journal article" date="2014" name="Int. J. Syst. Evol. Microbiol.">
        <title>Complete genome sequence of Corynebacterium casei LMG S-19264T (=DSM 44701T), isolated from a smear-ripened cheese.</title>
        <authorList>
            <consortium name="US DOE Joint Genome Institute (JGI-PGF)"/>
            <person name="Walter F."/>
            <person name="Albersmeier A."/>
            <person name="Kalinowski J."/>
            <person name="Ruckert C."/>
        </authorList>
    </citation>
    <scope>NUCLEOTIDE SEQUENCE</scope>
    <source>
        <strain evidence="9">CGMCC 1.12506</strain>
    </source>
</reference>
<dbReference type="GO" id="GO:0005524">
    <property type="term" value="F:ATP binding"/>
    <property type="evidence" value="ECO:0007669"/>
    <property type="project" value="UniProtKB-KW"/>
</dbReference>